<dbReference type="Proteomes" id="UP000657006">
    <property type="component" value="Unassembled WGS sequence"/>
</dbReference>
<name>A0A926I2K8_9FIRM</name>
<dbReference type="GO" id="GO:0003723">
    <property type="term" value="F:RNA binding"/>
    <property type="evidence" value="ECO:0007669"/>
    <property type="project" value="InterPro"/>
</dbReference>
<protein>
    <submittedName>
        <fullName evidence="4">Class I SAM-dependent RNA methyltransferase</fullName>
    </submittedName>
</protein>
<evidence type="ECO:0000256" key="1">
    <source>
        <dbReference type="ARBA" id="ARBA00022603"/>
    </source>
</evidence>
<dbReference type="Pfam" id="PF02926">
    <property type="entry name" value="THUMP"/>
    <property type="match status" value="1"/>
</dbReference>
<dbReference type="GO" id="GO:0008990">
    <property type="term" value="F:rRNA (guanine-N2-)-methyltransferase activity"/>
    <property type="evidence" value="ECO:0007669"/>
    <property type="project" value="TreeGrafter"/>
</dbReference>
<sequence>MMMVIPTLFGLEGIVADELRWKGFQGVVAENGRVFFDGDFHDVAKANIQVRCGERVQIVLNRFRAESFEALFQGVKAIDWKEFIGRDNAFPVKGWSLNSKLHSVPDCQKIVKKAIVEKLKEAYGQSWFEETGSLVQVQFSILKDEALIVLDTSGQGLHKRGYRQNSNMAPIRETLAAGIVELARVHPDSIVCDPFCGSGTFAIESAMKAMNIAPGLLRRFACEQWDSFPNHIFAQQRELARDQIKKDADFQAFAYDVDEHCVSLTKENAKKARVASKIRVEKRDVRHYAMGTEKAVVLCNPPYGERMFERKEAETLYGVMGVVFAPKPRHSYYIITPHENFEVLFGRKADKKRKLYNGMIKCDLYMYFR</sequence>
<evidence type="ECO:0000259" key="3">
    <source>
        <dbReference type="SMART" id="SM00981"/>
    </source>
</evidence>
<dbReference type="PANTHER" id="PTHR47313:SF1">
    <property type="entry name" value="RIBOSOMAL RNA LARGE SUBUNIT METHYLTRANSFERASE K_L"/>
    <property type="match status" value="1"/>
</dbReference>
<keyword evidence="5" id="KW-1185">Reference proteome</keyword>
<gene>
    <name evidence="4" type="ORF">H8730_13755</name>
</gene>
<feature type="domain" description="THUMP" evidence="3">
    <location>
        <begin position="55"/>
        <end position="152"/>
    </location>
</feature>
<evidence type="ECO:0000313" key="4">
    <source>
        <dbReference type="EMBL" id="MBC8544608.1"/>
    </source>
</evidence>
<keyword evidence="1 4" id="KW-0489">Methyltransferase</keyword>
<dbReference type="InterPro" id="IPR029063">
    <property type="entry name" value="SAM-dependent_MTases_sf"/>
</dbReference>
<dbReference type="InterPro" id="IPR053943">
    <property type="entry name" value="RlmKL-like_Mtase_CS"/>
</dbReference>
<proteinExistence type="predicted"/>
<keyword evidence="2" id="KW-0808">Transferase</keyword>
<dbReference type="Pfam" id="PF22020">
    <property type="entry name" value="RlmL_1st"/>
    <property type="match status" value="1"/>
</dbReference>
<evidence type="ECO:0000256" key="2">
    <source>
        <dbReference type="ARBA" id="ARBA00022679"/>
    </source>
</evidence>
<dbReference type="SUPFAM" id="SSF53335">
    <property type="entry name" value="S-adenosyl-L-methionine-dependent methyltransferases"/>
    <property type="match status" value="1"/>
</dbReference>
<dbReference type="PROSITE" id="PS01261">
    <property type="entry name" value="UPF0020"/>
    <property type="match status" value="1"/>
</dbReference>
<dbReference type="Pfam" id="PF01170">
    <property type="entry name" value="UPF0020"/>
    <property type="match status" value="1"/>
</dbReference>
<dbReference type="GO" id="GO:0070043">
    <property type="term" value="F:rRNA (guanine-N7-)-methyltransferase activity"/>
    <property type="evidence" value="ECO:0007669"/>
    <property type="project" value="TreeGrafter"/>
</dbReference>
<comment type="caution">
    <text evidence="4">The sequence shown here is derived from an EMBL/GenBank/DDBJ whole genome shotgun (WGS) entry which is preliminary data.</text>
</comment>
<dbReference type="Gene3D" id="3.30.2130.30">
    <property type="match status" value="1"/>
</dbReference>
<dbReference type="RefSeq" id="WP_177714921.1">
    <property type="nucleotide sequence ID" value="NZ_JACRSQ010000026.1"/>
</dbReference>
<accession>A0A926I2K8</accession>
<dbReference type="Gene3D" id="3.40.50.150">
    <property type="entry name" value="Vaccinia Virus protein VP39"/>
    <property type="match status" value="1"/>
</dbReference>
<dbReference type="InterPro" id="IPR000241">
    <property type="entry name" value="RlmKL-like_Mtase"/>
</dbReference>
<organism evidence="4 5">
    <name type="scientific">Bianquea renquensis</name>
    <dbReference type="NCBI Taxonomy" id="2763661"/>
    <lineage>
        <taxon>Bacteria</taxon>
        <taxon>Bacillati</taxon>
        <taxon>Bacillota</taxon>
        <taxon>Clostridia</taxon>
        <taxon>Eubacteriales</taxon>
        <taxon>Bianqueaceae</taxon>
        <taxon>Bianquea</taxon>
    </lineage>
</organism>
<evidence type="ECO:0000313" key="5">
    <source>
        <dbReference type="Proteomes" id="UP000657006"/>
    </source>
</evidence>
<dbReference type="CDD" id="cd11715">
    <property type="entry name" value="THUMP_AdoMetMT"/>
    <property type="match status" value="1"/>
</dbReference>
<dbReference type="InterPro" id="IPR054170">
    <property type="entry name" value="RlmL_1st"/>
</dbReference>
<dbReference type="InterPro" id="IPR004114">
    <property type="entry name" value="THUMP_dom"/>
</dbReference>
<dbReference type="AlphaFoldDB" id="A0A926I2K8"/>
<dbReference type="SMART" id="SM00981">
    <property type="entry name" value="THUMP"/>
    <property type="match status" value="1"/>
</dbReference>
<reference evidence="4" key="1">
    <citation type="submission" date="2020-08" db="EMBL/GenBank/DDBJ databases">
        <title>Genome public.</title>
        <authorList>
            <person name="Liu C."/>
            <person name="Sun Q."/>
        </authorList>
    </citation>
    <scope>NUCLEOTIDE SEQUENCE</scope>
    <source>
        <strain evidence="4">NSJ-32</strain>
    </source>
</reference>
<dbReference type="PANTHER" id="PTHR47313">
    <property type="entry name" value="RIBOSOMAL RNA LARGE SUBUNIT METHYLTRANSFERASE K/L"/>
    <property type="match status" value="1"/>
</dbReference>
<dbReference type="EMBL" id="JACRSQ010000026">
    <property type="protein sequence ID" value="MBC8544608.1"/>
    <property type="molecule type" value="Genomic_DNA"/>
</dbReference>